<feature type="non-terminal residue" evidence="1">
    <location>
        <position position="62"/>
    </location>
</feature>
<dbReference type="EMBL" id="JACEIK010000049">
    <property type="protein sequence ID" value="MCD7448021.1"/>
    <property type="molecule type" value="Genomic_DNA"/>
</dbReference>
<name>A0ABS8RMK0_DATST</name>
<gene>
    <name evidence="1" type="ORF">HAX54_036841</name>
</gene>
<accession>A0ABS8RMK0</accession>
<sequence length="62" mass="6839">MGGFNGGKLGRWKIVNGFWESRDIVGQIGQWVGQDFKINLRTSTCAKMAPPVSTDKMPVQAQ</sequence>
<keyword evidence="2" id="KW-1185">Reference proteome</keyword>
<evidence type="ECO:0000313" key="1">
    <source>
        <dbReference type="EMBL" id="MCD7448021.1"/>
    </source>
</evidence>
<comment type="caution">
    <text evidence="1">The sequence shown here is derived from an EMBL/GenBank/DDBJ whole genome shotgun (WGS) entry which is preliminary data.</text>
</comment>
<evidence type="ECO:0000313" key="2">
    <source>
        <dbReference type="Proteomes" id="UP000823775"/>
    </source>
</evidence>
<organism evidence="1 2">
    <name type="scientific">Datura stramonium</name>
    <name type="common">Jimsonweed</name>
    <name type="synonym">Common thornapple</name>
    <dbReference type="NCBI Taxonomy" id="4076"/>
    <lineage>
        <taxon>Eukaryota</taxon>
        <taxon>Viridiplantae</taxon>
        <taxon>Streptophyta</taxon>
        <taxon>Embryophyta</taxon>
        <taxon>Tracheophyta</taxon>
        <taxon>Spermatophyta</taxon>
        <taxon>Magnoliopsida</taxon>
        <taxon>eudicotyledons</taxon>
        <taxon>Gunneridae</taxon>
        <taxon>Pentapetalae</taxon>
        <taxon>asterids</taxon>
        <taxon>lamiids</taxon>
        <taxon>Solanales</taxon>
        <taxon>Solanaceae</taxon>
        <taxon>Solanoideae</taxon>
        <taxon>Datureae</taxon>
        <taxon>Datura</taxon>
    </lineage>
</organism>
<reference evidence="1 2" key="1">
    <citation type="journal article" date="2021" name="BMC Genomics">
        <title>Datura genome reveals duplications of psychoactive alkaloid biosynthetic genes and high mutation rate following tissue culture.</title>
        <authorList>
            <person name="Rajewski A."/>
            <person name="Carter-House D."/>
            <person name="Stajich J."/>
            <person name="Litt A."/>
        </authorList>
    </citation>
    <scope>NUCLEOTIDE SEQUENCE [LARGE SCALE GENOMIC DNA]</scope>
    <source>
        <strain evidence="1">AR-01</strain>
    </source>
</reference>
<dbReference type="Proteomes" id="UP000823775">
    <property type="component" value="Unassembled WGS sequence"/>
</dbReference>
<proteinExistence type="predicted"/>
<protein>
    <submittedName>
        <fullName evidence="1">Uncharacterized protein</fullName>
    </submittedName>
</protein>